<dbReference type="SUPFAM" id="SSF50044">
    <property type="entry name" value="SH3-domain"/>
    <property type="match status" value="2"/>
</dbReference>
<name>A0AAN6T6U9_9PEZI</name>
<feature type="compositionally biased region" description="Polar residues" evidence="2">
    <location>
        <begin position="200"/>
        <end position="209"/>
    </location>
</feature>
<feature type="compositionally biased region" description="Pro residues" evidence="2">
    <location>
        <begin position="133"/>
        <end position="150"/>
    </location>
</feature>
<organism evidence="4 5">
    <name type="scientific">Canariomyces notabilis</name>
    <dbReference type="NCBI Taxonomy" id="2074819"/>
    <lineage>
        <taxon>Eukaryota</taxon>
        <taxon>Fungi</taxon>
        <taxon>Dikarya</taxon>
        <taxon>Ascomycota</taxon>
        <taxon>Pezizomycotina</taxon>
        <taxon>Sordariomycetes</taxon>
        <taxon>Sordariomycetidae</taxon>
        <taxon>Sordariales</taxon>
        <taxon>Chaetomiaceae</taxon>
        <taxon>Canariomyces</taxon>
    </lineage>
</organism>
<gene>
    <name evidence="4" type="ORF">N656DRAFT_802806</name>
</gene>
<dbReference type="GeneID" id="89942412"/>
<dbReference type="AlphaFoldDB" id="A0AAN6T6U9"/>
<dbReference type="Gene3D" id="2.30.30.40">
    <property type="entry name" value="SH3 Domains"/>
    <property type="match status" value="1"/>
</dbReference>
<feature type="region of interest" description="Disordered" evidence="2">
    <location>
        <begin position="388"/>
        <end position="410"/>
    </location>
</feature>
<dbReference type="InterPro" id="IPR001452">
    <property type="entry name" value="SH3_domain"/>
</dbReference>
<proteinExistence type="predicted"/>
<dbReference type="InterPro" id="IPR036028">
    <property type="entry name" value="SH3-like_dom_sf"/>
</dbReference>
<feature type="region of interest" description="Disordered" evidence="2">
    <location>
        <begin position="226"/>
        <end position="325"/>
    </location>
</feature>
<comment type="caution">
    <text evidence="4">The sequence shown here is derived from an EMBL/GenBank/DDBJ whole genome shotgun (WGS) entry which is preliminary data.</text>
</comment>
<feature type="region of interest" description="Disordered" evidence="2">
    <location>
        <begin position="758"/>
        <end position="798"/>
    </location>
</feature>
<protein>
    <recommendedName>
        <fullName evidence="3">SH3 domain-containing protein</fullName>
    </recommendedName>
</protein>
<dbReference type="RefSeq" id="XP_064664905.1">
    <property type="nucleotide sequence ID" value="XM_064818287.1"/>
</dbReference>
<evidence type="ECO:0000256" key="1">
    <source>
        <dbReference type="ARBA" id="ARBA00022443"/>
    </source>
</evidence>
<reference evidence="4" key="2">
    <citation type="submission" date="2023-05" db="EMBL/GenBank/DDBJ databases">
        <authorList>
            <consortium name="Lawrence Berkeley National Laboratory"/>
            <person name="Steindorff A."/>
            <person name="Hensen N."/>
            <person name="Bonometti L."/>
            <person name="Westerberg I."/>
            <person name="Brannstrom I.O."/>
            <person name="Guillou S."/>
            <person name="Cros-Aarteil S."/>
            <person name="Calhoun S."/>
            <person name="Haridas S."/>
            <person name="Kuo A."/>
            <person name="Mondo S."/>
            <person name="Pangilinan J."/>
            <person name="Riley R."/>
            <person name="Labutti K."/>
            <person name="Andreopoulos B."/>
            <person name="Lipzen A."/>
            <person name="Chen C."/>
            <person name="Yanf M."/>
            <person name="Daum C."/>
            <person name="Ng V."/>
            <person name="Clum A."/>
            <person name="Ohm R."/>
            <person name="Martin F."/>
            <person name="Silar P."/>
            <person name="Natvig D."/>
            <person name="Lalanne C."/>
            <person name="Gautier V."/>
            <person name="Ament-Velasquez S.L."/>
            <person name="Kruys A."/>
            <person name="Hutchinson M.I."/>
            <person name="Powell A.J."/>
            <person name="Barry K."/>
            <person name="Miller A.N."/>
            <person name="Grigoriev I.V."/>
            <person name="Debuchy R."/>
            <person name="Gladieux P."/>
            <person name="Thoren M.H."/>
            <person name="Johannesson H."/>
        </authorList>
    </citation>
    <scope>NUCLEOTIDE SEQUENCE</scope>
    <source>
        <strain evidence="4">CBS 508.74</strain>
    </source>
</reference>
<evidence type="ECO:0000259" key="3">
    <source>
        <dbReference type="Pfam" id="PF14604"/>
    </source>
</evidence>
<feature type="compositionally biased region" description="Polar residues" evidence="2">
    <location>
        <begin position="779"/>
        <end position="798"/>
    </location>
</feature>
<keyword evidence="5" id="KW-1185">Reference proteome</keyword>
<feature type="region of interest" description="Disordered" evidence="2">
    <location>
        <begin position="129"/>
        <end position="212"/>
    </location>
</feature>
<evidence type="ECO:0000313" key="4">
    <source>
        <dbReference type="EMBL" id="KAK4107335.1"/>
    </source>
</evidence>
<sequence length="798" mass="86934">MAVDPEELLLRPLRDVVALGTTAVANASTSHADPMLRAAQALVREGERALKKVQLVWNEQVEKHGDAFKQVMVQQSSIEKRRLHIEDLLWDFDDVTQPDEFDQDRYSALQSATKALALDIVENAKRLKLDTSEPPPIPLGGFPPLPPIPSNRPDSRTGFVQRPQSARSVRPRTLSRSDLPRRGTTSSSHGSVGAAERRGQTTPRYSDTPQDPCLFDVRHQALHALSPSSDDLSGRPGSPRTDAQAAATAKIDWGSTPVAWNSHQQPNTGGTSHDVLTPPSSPGTAPFSARFRDLNLDTSVRPTHLRDSVPTPGTPNNRGSVVSKTSSITSSSALLGSLDSLVIADETSQGNPQPTATQLAKVNTYETASSRAVSEEEPALVGFADFLKEPGEGAEQRRSQNRNSRPAETAIQEDSTYLKLKGLCKGAVRFRKDGHWGSIKLTTEYDYGGGDAMSGGGDMLRASDGIVIPLQYEVVAKVGACGDCGYAHQLEEVKLDKSDRPDGVRTSECGARYRLRLLFKAHLKEGISAESCYACLWCVQAGATVREGDATVFRSADDLLRHLARHPQPLPHVKGVSVRYGPLAESDTHDFDLHLPDAPIPVPMPDNVGRLATATATRDHYRRSGRGKLDKPPHYDGEMLEFMQGARIVGVIFPEKWGGKWCLGRHDGMFGAFPTKVVEIRPPQANEVPMGGESGMSVTTRWKWQPPSTGDTPWLSFGKGEVITNVQSLYADHWCWSGTNSKGKTGVFPQSHIDLQTLRGQDAEGSKKKSRGRGFFGYRSNSTSEPSTSKGNRNSLLQ</sequence>
<dbReference type="Proteomes" id="UP001302812">
    <property type="component" value="Unassembled WGS sequence"/>
</dbReference>
<feature type="compositionally biased region" description="Basic and acidic residues" evidence="2">
    <location>
        <begin position="388"/>
        <end position="398"/>
    </location>
</feature>
<dbReference type="Pfam" id="PF14604">
    <property type="entry name" value="SH3_9"/>
    <property type="match status" value="1"/>
</dbReference>
<evidence type="ECO:0000313" key="5">
    <source>
        <dbReference type="Proteomes" id="UP001302812"/>
    </source>
</evidence>
<accession>A0AAN6T6U9</accession>
<feature type="compositionally biased region" description="Polar residues" evidence="2">
    <location>
        <begin position="258"/>
        <end position="271"/>
    </location>
</feature>
<keyword evidence="1" id="KW-0728">SH3 domain</keyword>
<dbReference type="EMBL" id="MU853376">
    <property type="protein sequence ID" value="KAK4107335.1"/>
    <property type="molecule type" value="Genomic_DNA"/>
</dbReference>
<reference evidence="4" key="1">
    <citation type="journal article" date="2023" name="Mol. Phylogenet. Evol.">
        <title>Genome-scale phylogeny and comparative genomics of the fungal order Sordariales.</title>
        <authorList>
            <person name="Hensen N."/>
            <person name="Bonometti L."/>
            <person name="Westerberg I."/>
            <person name="Brannstrom I.O."/>
            <person name="Guillou S."/>
            <person name="Cros-Aarteil S."/>
            <person name="Calhoun S."/>
            <person name="Haridas S."/>
            <person name="Kuo A."/>
            <person name="Mondo S."/>
            <person name="Pangilinan J."/>
            <person name="Riley R."/>
            <person name="LaButti K."/>
            <person name="Andreopoulos B."/>
            <person name="Lipzen A."/>
            <person name="Chen C."/>
            <person name="Yan M."/>
            <person name="Daum C."/>
            <person name="Ng V."/>
            <person name="Clum A."/>
            <person name="Steindorff A."/>
            <person name="Ohm R.A."/>
            <person name="Martin F."/>
            <person name="Silar P."/>
            <person name="Natvig D.O."/>
            <person name="Lalanne C."/>
            <person name="Gautier V."/>
            <person name="Ament-Velasquez S.L."/>
            <person name="Kruys A."/>
            <person name="Hutchinson M.I."/>
            <person name="Powell A.J."/>
            <person name="Barry K."/>
            <person name="Miller A.N."/>
            <person name="Grigoriev I.V."/>
            <person name="Debuchy R."/>
            <person name="Gladieux P."/>
            <person name="Hiltunen Thoren M."/>
            <person name="Johannesson H."/>
        </authorList>
    </citation>
    <scope>NUCLEOTIDE SEQUENCE</scope>
    <source>
        <strain evidence="4">CBS 508.74</strain>
    </source>
</reference>
<evidence type="ECO:0000256" key="2">
    <source>
        <dbReference type="SAM" id="MobiDB-lite"/>
    </source>
</evidence>
<feature type="domain" description="SH3" evidence="3">
    <location>
        <begin position="711"/>
        <end position="753"/>
    </location>
</feature>